<proteinExistence type="predicted"/>
<dbReference type="PANTHER" id="PTHR35848:SF6">
    <property type="entry name" value="CUPIN TYPE-2 DOMAIN-CONTAINING PROTEIN"/>
    <property type="match status" value="1"/>
</dbReference>
<dbReference type="PANTHER" id="PTHR35848">
    <property type="entry name" value="OXALATE-BINDING PROTEIN"/>
    <property type="match status" value="1"/>
</dbReference>
<dbReference type="InterPro" id="IPR011051">
    <property type="entry name" value="RmlC_Cupin_sf"/>
</dbReference>
<dbReference type="Proteomes" id="UP000095463">
    <property type="component" value="Unassembled WGS sequence"/>
</dbReference>
<evidence type="ECO:0000313" key="3">
    <source>
        <dbReference type="EMBL" id="OEO32465.1"/>
    </source>
</evidence>
<dbReference type="EMBL" id="LAJE02000072">
    <property type="protein sequence ID" value="OEO32465.1"/>
    <property type="molecule type" value="Genomic_DNA"/>
</dbReference>
<dbReference type="RefSeq" id="WP_069908420.1">
    <property type="nucleotide sequence ID" value="NZ_LAJE02000072.1"/>
</dbReference>
<dbReference type="AlphaFoldDB" id="A0A1E5XV51"/>
<gene>
    <name evidence="3" type="ORF">VW23_011650</name>
</gene>
<sequence>MKVILNLDEVPLDQSSEGTRFAAATGEFGVLLGLFGLGAALHVVQPGKTATPFHRHHTSDEMFLVLSGSGTYRYGEDRLPFRAGDCLSAPAGAEGHQIINTGTEELRYVAFSNNTNADVVEYLDSGRIRVDVGAVGHHRENATFGAGGKLTPMGYWDGEDTGADK</sequence>
<reference evidence="3 4" key="1">
    <citation type="journal article" date="2015" name="Genome Announc.">
        <title>Genome Assemblies of Three Soil-Associated Devosia species: D. insulae, D. limi, and D. soli.</title>
        <authorList>
            <person name="Hassan Y.I."/>
            <person name="Lepp D."/>
            <person name="Zhou T."/>
        </authorList>
    </citation>
    <scope>NUCLEOTIDE SEQUENCE [LARGE SCALE GENOMIC DNA]</scope>
    <source>
        <strain evidence="3 4">DS-56</strain>
    </source>
</reference>
<name>A0A1E5XV51_9HYPH</name>
<comment type="caution">
    <text evidence="3">The sequence shown here is derived from an EMBL/GenBank/DDBJ whole genome shotgun (WGS) entry which is preliminary data.</text>
</comment>
<feature type="domain" description="Cupin type-2" evidence="2">
    <location>
        <begin position="42"/>
        <end position="110"/>
    </location>
</feature>
<evidence type="ECO:0000259" key="2">
    <source>
        <dbReference type="Pfam" id="PF07883"/>
    </source>
</evidence>
<evidence type="ECO:0000313" key="4">
    <source>
        <dbReference type="Proteomes" id="UP000095463"/>
    </source>
</evidence>
<dbReference type="OrthoDB" id="116921at2"/>
<evidence type="ECO:0000256" key="1">
    <source>
        <dbReference type="ARBA" id="ARBA00022723"/>
    </source>
</evidence>
<dbReference type="GO" id="GO:0046872">
    <property type="term" value="F:metal ion binding"/>
    <property type="evidence" value="ECO:0007669"/>
    <property type="project" value="UniProtKB-KW"/>
</dbReference>
<dbReference type="InterPro" id="IPR014710">
    <property type="entry name" value="RmlC-like_jellyroll"/>
</dbReference>
<organism evidence="3 4">
    <name type="scientific">Devosia insulae DS-56</name>
    <dbReference type="NCBI Taxonomy" id="1116389"/>
    <lineage>
        <taxon>Bacteria</taxon>
        <taxon>Pseudomonadati</taxon>
        <taxon>Pseudomonadota</taxon>
        <taxon>Alphaproteobacteria</taxon>
        <taxon>Hyphomicrobiales</taxon>
        <taxon>Devosiaceae</taxon>
        <taxon>Devosia</taxon>
    </lineage>
</organism>
<dbReference type="InterPro" id="IPR051610">
    <property type="entry name" value="GPI/OXD"/>
</dbReference>
<keyword evidence="1" id="KW-0479">Metal-binding</keyword>
<dbReference type="Gene3D" id="2.60.120.10">
    <property type="entry name" value="Jelly Rolls"/>
    <property type="match status" value="1"/>
</dbReference>
<keyword evidence="4" id="KW-1185">Reference proteome</keyword>
<dbReference type="InterPro" id="IPR013096">
    <property type="entry name" value="Cupin_2"/>
</dbReference>
<protein>
    <recommendedName>
        <fullName evidence="2">Cupin type-2 domain-containing protein</fullName>
    </recommendedName>
</protein>
<accession>A0A1E5XV51</accession>
<dbReference type="SUPFAM" id="SSF51182">
    <property type="entry name" value="RmlC-like cupins"/>
    <property type="match status" value="1"/>
</dbReference>
<dbReference type="Pfam" id="PF07883">
    <property type="entry name" value="Cupin_2"/>
    <property type="match status" value="1"/>
</dbReference>